<dbReference type="EMBL" id="UGNW01000001">
    <property type="protein sequence ID" value="STX30658.1"/>
    <property type="molecule type" value="Genomic_DNA"/>
</dbReference>
<evidence type="ECO:0000313" key="2">
    <source>
        <dbReference type="EMBL" id="KTC72525.1"/>
    </source>
</evidence>
<feature type="region of interest" description="Disordered" evidence="1">
    <location>
        <begin position="1"/>
        <end position="49"/>
    </location>
</feature>
<sequence>MVKKRFGIITREYTNKSKDEDEDKDLDSKKSKKIKMTEKPDTRVRPMDAISPEYLREALKVAGSSNDTLQNSFTGAEMGNMLGNGVPGYIATGTDPELDETAEQFEEANNLNKI</sequence>
<gene>
    <name evidence="2" type="ORF">Lbir_1300</name>
    <name evidence="3" type="ORF">NCTC12437_00418</name>
</gene>
<evidence type="ECO:0000256" key="1">
    <source>
        <dbReference type="SAM" id="MobiDB-lite"/>
    </source>
</evidence>
<evidence type="ECO:0000313" key="5">
    <source>
        <dbReference type="Proteomes" id="UP000255066"/>
    </source>
</evidence>
<keyword evidence="4" id="KW-1185">Reference proteome</keyword>
<dbReference type="EMBL" id="LNXT01000015">
    <property type="protein sequence ID" value="KTC72525.1"/>
    <property type="molecule type" value="Genomic_DNA"/>
</dbReference>
<feature type="compositionally biased region" description="Basic and acidic residues" evidence="1">
    <location>
        <begin position="35"/>
        <end position="46"/>
    </location>
</feature>
<organism evidence="3 5">
    <name type="scientific">Legionella birminghamensis</name>
    <dbReference type="NCBI Taxonomy" id="28083"/>
    <lineage>
        <taxon>Bacteria</taxon>
        <taxon>Pseudomonadati</taxon>
        <taxon>Pseudomonadota</taxon>
        <taxon>Gammaproteobacteria</taxon>
        <taxon>Legionellales</taxon>
        <taxon>Legionellaceae</taxon>
        <taxon>Legionella</taxon>
    </lineage>
</organism>
<name>A0A378I637_9GAMM</name>
<reference evidence="3 5" key="2">
    <citation type="submission" date="2018-06" db="EMBL/GenBank/DDBJ databases">
        <authorList>
            <consortium name="Pathogen Informatics"/>
            <person name="Doyle S."/>
        </authorList>
    </citation>
    <scope>NUCLEOTIDE SEQUENCE [LARGE SCALE GENOMIC DNA]</scope>
    <source>
        <strain evidence="3 5">NCTC12437</strain>
    </source>
</reference>
<proteinExistence type="predicted"/>
<reference evidence="2 4" key="1">
    <citation type="submission" date="2015-11" db="EMBL/GenBank/DDBJ databases">
        <title>Genomic analysis of 38 Legionella species identifies large and diverse effector repertoires.</title>
        <authorList>
            <person name="Burstein D."/>
            <person name="Amaro F."/>
            <person name="Zusman T."/>
            <person name="Lifshitz Z."/>
            <person name="Cohen O."/>
            <person name="Gilbert J.A."/>
            <person name="Pupko T."/>
            <person name="Shuman H.A."/>
            <person name="Segal G."/>
        </authorList>
    </citation>
    <scope>NUCLEOTIDE SEQUENCE [LARGE SCALE GENOMIC DNA]</scope>
    <source>
        <strain evidence="2 4">CDC#1407-AL-14</strain>
    </source>
</reference>
<evidence type="ECO:0000313" key="3">
    <source>
        <dbReference type="EMBL" id="STX30658.1"/>
    </source>
</evidence>
<dbReference type="Proteomes" id="UP000255066">
    <property type="component" value="Unassembled WGS sequence"/>
</dbReference>
<evidence type="ECO:0000313" key="4">
    <source>
        <dbReference type="Proteomes" id="UP000054735"/>
    </source>
</evidence>
<dbReference type="RefSeq" id="WP_058523376.1">
    <property type="nucleotide sequence ID" value="NZ_CAAAHV010000002.1"/>
</dbReference>
<dbReference type="Proteomes" id="UP000054735">
    <property type="component" value="Unassembled WGS sequence"/>
</dbReference>
<accession>A0A378I637</accession>
<dbReference type="OrthoDB" id="5641415at2"/>
<dbReference type="AlphaFoldDB" id="A0A378I637"/>
<protein>
    <submittedName>
        <fullName evidence="3">Uncharacterized protein</fullName>
    </submittedName>
</protein>